<evidence type="ECO:0000313" key="2">
    <source>
        <dbReference type="EnsemblPlants" id="TuG1812G0200004220.01.T01"/>
    </source>
</evidence>
<accession>A0A8R7TKI0</accession>
<keyword evidence="3" id="KW-1185">Reference proteome</keyword>
<evidence type="ECO:0000313" key="3">
    <source>
        <dbReference type="Proteomes" id="UP000015106"/>
    </source>
</evidence>
<reference evidence="3" key="1">
    <citation type="journal article" date="2013" name="Nature">
        <title>Draft genome of the wheat A-genome progenitor Triticum urartu.</title>
        <authorList>
            <person name="Ling H.Q."/>
            <person name="Zhao S."/>
            <person name="Liu D."/>
            <person name="Wang J."/>
            <person name="Sun H."/>
            <person name="Zhang C."/>
            <person name="Fan H."/>
            <person name="Li D."/>
            <person name="Dong L."/>
            <person name="Tao Y."/>
            <person name="Gao C."/>
            <person name="Wu H."/>
            <person name="Li Y."/>
            <person name="Cui Y."/>
            <person name="Guo X."/>
            <person name="Zheng S."/>
            <person name="Wang B."/>
            <person name="Yu K."/>
            <person name="Liang Q."/>
            <person name="Yang W."/>
            <person name="Lou X."/>
            <person name="Chen J."/>
            <person name="Feng M."/>
            <person name="Jian J."/>
            <person name="Zhang X."/>
            <person name="Luo G."/>
            <person name="Jiang Y."/>
            <person name="Liu J."/>
            <person name="Wang Z."/>
            <person name="Sha Y."/>
            <person name="Zhang B."/>
            <person name="Wu H."/>
            <person name="Tang D."/>
            <person name="Shen Q."/>
            <person name="Xue P."/>
            <person name="Zou S."/>
            <person name="Wang X."/>
            <person name="Liu X."/>
            <person name="Wang F."/>
            <person name="Yang Y."/>
            <person name="An X."/>
            <person name="Dong Z."/>
            <person name="Zhang K."/>
            <person name="Zhang X."/>
            <person name="Luo M.C."/>
            <person name="Dvorak J."/>
            <person name="Tong Y."/>
            <person name="Wang J."/>
            <person name="Yang H."/>
            <person name="Li Z."/>
            <person name="Wang D."/>
            <person name="Zhang A."/>
            <person name="Wang J."/>
        </authorList>
    </citation>
    <scope>NUCLEOTIDE SEQUENCE</scope>
    <source>
        <strain evidence="3">cv. G1812</strain>
    </source>
</reference>
<protein>
    <submittedName>
        <fullName evidence="2">Uncharacterized protein</fullName>
    </submittedName>
</protein>
<name>A0A8R7TKI0_TRIUA</name>
<proteinExistence type="predicted"/>
<dbReference type="EnsemblPlants" id="TuG1812G0200004220.01.T01">
    <property type="protein sequence ID" value="TuG1812G0200004220.01.T01"/>
    <property type="gene ID" value="TuG1812G0200004220.01"/>
</dbReference>
<feature type="compositionally biased region" description="Pro residues" evidence="1">
    <location>
        <begin position="67"/>
        <end position="85"/>
    </location>
</feature>
<dbReference type="AlphaFoldDB" id="A0A8R7TKI0"/>
<sequence>PASLSVRPQPSPSRSHHNKRALAQLPELSPRPRRHRHGLRRLRLPRRLLLAPRRHLARGGGGAAAPPRAPARPRPAVPGPGPPRGLRPRREPPVGRRARRDGRLRRPGPGHHHPSTLSEALKSIRSPVFDRDGMLARFDEVVFVKKFGGLLACLEAASPGSGKAIACLLAEEASTDKIKKVKKALKSIGKKSGAIGKASAAA</sequence>
<organism evidence="2 3">
    <name type="scientific">Triticum urartu</name>
    <name type="common">Red wild einkorn</name>
    <name type="synonym">Crithodium urartu</name>
    <dbReference type="NCBI Taxonomy" id="4572"/>
    <lineage>
        <taxon>Eukaryota</taxon>
        <taxon>Viridiplantae</taxon>
        <taxon>Streptophyta</taxon>
        <taxon>Embryophyta</taxon>
        <taxon>Tracheophyta</taxon>
        <taxon>Spermatophyta</taxon>
        <taxon>Magnoliopsida</taxon>
        <taxon>Liliopsida</taxon>
        <taxon>Poales</taxon>
        <taxon>Poaceae</taxon>
        <taxon>BOP clade</taxon>
        <taxon>Pooideae</taxon>
        <taxon>Triticodae</taxon>
        <taxon>Triticeae</taxon>
        <taxon>Triticinae</taxon>
        <taxon>Triticum</taxon>
    </lineage>
</organism>
<dbReference type="Proteomes" id="UP000015106">
    <property type="component" value="Chromosome 2"/>
</dbReference>
<evidence type="ECO:0000256" key="1">
    <source>
        <dbReference type="SAM" id="MobiDB-lite"/>
    </source>
</evidence>
<feature type="compositionally biased region" description="Basic residues" evidence="1">
    <location>
        <begin position="96"/>
        <end position="114"/>
    </location>
</feature>
<gene>
    <name evidence="2" type="primary">LOC125539054</name>
</gene>
<reference evidence="2" key="2">
    <citation type="submission" date="2018-03" db="EMBL/GenBank/DDBJ databases">
        <title>The Triticum urartu genome reveals the dynamic nature of wheat genome evolution.</title>
        <authorList>
            <person name="Ling H."/>
            <person name="Ma B."/>
            <person name="Shi X."/>
            <person name="Liu H."/>
            <person name="Dong L."/>
            <person name="Sun H."/>
            <person name="Cao Y."/>
            <person name="Gao Q."/>
            <person name="Zheng S."/>
            <person name="Li Y."/>
            <person name="Yu Y."/>
            <person name="Du H."/>
            <person name="Qi M."/>
            <person name="Li Y."/>
            <person name="Yu H."/>
            <person name="Cui Y."/>
            <person name="Wang N."/>
            <person name="Chen C."/>
            <person name="Wu H."/>
            <person name="Zhao Y."/>
            <person name="Zhang J."/>
            <person name="Li Y."/>
            <person name="Zhou W."/>
            <person name="Zhang B."/>
            <person name="Hu W."/>
            <person name="Eijk M."/>
            <person name="Tang J."/>
            <person name="Witsenboer H."/>
            <person name="Zhao S."/>
            <person name="Li Z."/>
            <person name="Zhang A."/>
            <person name="Wang D."/>
            <person name="Liang C."/>
        </authorList>
    </citation>
    <scope>NUCLEOTIDE SEQUENCE [LARGE SCALE GENOMIC DNA]</scope>
    <source>
        <strain evidence="2">cv. G1812</strain>
    </source>
</reference>
<reference evidence="2" key="3">
    <citation type="submission" date="2022-06" db="UniProtKB">
        <authorList>
            <consortium name="EnsemblPlants"/>
        </authorList>
    </citation>
    <scope>IDENTIFICATION</scope>
</reference>
<dbReference type="Gramene" id="TuG1812G0200004220.01.T01">
    <property type="protein sequence ID" value="TuG1812G0200004220.01.T01"/>
    <property type="gene ID" value="TuG1812G0200004220.01"/>
</dbReference>
<feature type="compositionally biased region" description="Basic residues" evidence="1">
    <location>
        <begin position="31"/>
        <end position="57"/>
    </location>
</feature>
<feature type="region of interest" description="Disordered" evidence="1">
    <location>
        <begin position="1"/>
        <end position="119"/>
    </location>
</feature>